<feature type="region of interest" description="Disordered" evidence="1">
    <location>
        <begin position="1"/>
        <end position="54"/>
    </location>
</feature>
<gene>
    <name evidence="2" type="ORF">IWW36_005022</name>
</gene>
<dbReference type="AlphaFoldDB" id="A0A9W8I3V4"/>
<feature type="region of interest" description="Disordered" evidence="1">
    <location>
        <begin position="67"/>
        <end position="89"/>
    </location>
</feature>
<comment type="caution">
    <text evidence="2">The sequence shown here is derived from an EMBL/GenBank/DDBJ whole genome shotgun (WGS) entry which is preliminary data.</text>
</comment>
<feature type="region of interest" description="Disordered" evidence="1">
    <location>
        <begin position="152"/>
        <end position="211"/>
    </location>
</feature>
<evidence type="ECO:0000256" key="1">
    <source>
        <dbReference type="SAM" id="MobiDB-lite"/>
    </source>
</evidence>
<evidence type="ECO:0000313" key="3">
    <source>
        <dbReference type="Proteomes" id="UP001139887"/>
    </source>
</evidence>
<dbReference type="Proteomes" id="UP001139887">
    <property type="component" value="Unassembled WGS sequence"/>
</dbReference>
<feature type="region of interest" description="Disordered" evidence="1">
    <location>
        <begin position="258"/>
        <end position="359"/>
    </location>
</feature>
<organism evidence="2 3">
    <name type="scientific">Coemansia brasiliensis</name>
    <dbReference type="NCBI Taxonomy" id="2650707"/>
    <lineage>
        <taxon>Eukaryota</taxon>
        <taxon>Fungi</taxon>
        <taxon>Fungi incertae sedis</taxon>
        <taxon>Zoopagomycota</taxon>
        <taxon>Kickxellomycotina</taxon>
        <taxon>Kickxellomycetes</taxon>
        <taxon>Kickxellales</taxon>
        <taxon>Kickxellaceae</taxon>
        <taxon>Coemansia</taxon>
    </lineage>
</organism>
<keyword evidence="3" id="KW-1185">Reference proteome</keyword>
<feature type="compositionally biased region" description="Basic and acidic residues" evidence="1">
    <location>
        <begin position="303"/>
        <end position="313"/>
    </location>
</feature>
<proteinExistence type="predicted"/>
<protein>
    <submittedName>
        <fullName evidence="2">Uncharacterized protein</fullName>
    </submittedName>
</protein>
<reference evidence="2" key="1">
    <citation type="submission" date="2022-07" db="EMBL/GenBank/DDBJ databases">
        <title>Phylogenomic reconstructions and comparative analyses of Kickxellomycotina fungi.</title>
        <authorList>
            <person name="Reynolds N.K."/>
            <person name="Stajich J.E."/>
            <person name="Barry K."/>
            <person name="Grigoriev I.V."/>
            <person name="Crous P."/>
            <person name="Smith M.E."/>
        </authorList>
    </citation>
    <scope>NUCLEOTIDE SEQUENCE</scope>
    <source>
        <strain evidence="2">NRRL 1566</strain>
    </source>
</reference>
<name>A0A9W8I3V4_9FUNG</name>
<sequence>MRNEFQVPPRPLIQQQQQPASAASSPASHSAAIDPPDPCEPPVRSIRTTRPLPARIHAESPERLVSFSAPTSPFLPRFGRRPPSLPEEALPQRARTLQAGSEVEFGSHEASLPLLAAPLSQQISPVHARARSIHSERTPFSEACSPRELALRRSSIAVTGSAQRLSSMGERIPSSSSSSSSDEEADDVQSGSFDGDVDTDPMALDDGRDVGPVVRNKAVERLMSLVEEDRAPLASEMEHEGHITRSIRHSNVQEWLRASPALSSSARDPDAPCPASPSSSALSSPRLPVAASCPASARCGKRKSVDEPSEHPSRSHAFKRLAMSPSGLRAHAPLAKPNARRIHAHPAPRSNPASPLLLARPTLPVSSAGVCPPLGAPRSR</sequence>
<dbReference type="EMBL" id="JANBUW010000965">
    <property type="protein sequence ID" value="KAJ2844846.1"/>
    <property type="molecule type" value="Genomic_DNA"/>
</dbReference>
<evidence type="ECO:0000313" key="2">
    <source>
        <dbReference type="EMBL" id="KAJ2844846.1"/>
    </source>
</evidence>
<feature type="compositionally biased region" description="Low complexity" evidence="1">
    <location>
        <begin position="13"/>
        <end position="34"/>
    </location>
</feature>
<feature type="compositionally biased region" description="Polar residues" evidence="1">
    <location>
        <begin position="156"/>
        <end position="166"/>
    </location>
</feature>
<dbReference type="OrthoDB" id="5581516at2759"/>
<feature type="compositionally biased region" description="Low complexity" evidence="1">
    <location>
        <begin position="276"/>
        <end position="292"/>
    </location>
</feature>
<feature type="non-terminal residue" evidence="2">
    <location>
        <position position="380"/>
    </location>
</feature>
<accession>A0A9W8I3V4</accession>